<protein>
    <submittedName>
        <fullName evidence="1">Uncharacterized protein</fullName>
    </submittedName>
</protein>
<sequence length="43" mass="4879">MSNIPLKSDIDHFGSVAFCINIQHFDPSVLSRQTKPHCGFYQV</sequence>
<evidence type="ECO:0000313" key="2">
    <source>
        <dbReference type="Proteomes" id="UP000004525"/>
    </source>
</evidence>
<dbReference type="Proteomes" id="UP000004525">
    <property type="component" value="Unassembled WGS sequence"/>
</dbReference>
<dbReference type="EMBL" id="ACIZ01000109">
    <property type="protein sequence ID" value="EEN79280.1"/>
    <property type="molecule type" value="Genomic_DNA"/>
</dbReference>
<organism evidence="1 2">
    <name type="scientific">Lacticaseibacillus rhamnosus (strain LMS2-1)</name>
    <dbReference type="NCBI Taxonomy" id="525361"/>
    <lineage>
        <taxon>Bacteria</taxon>
        <taxon>Bacillati</taxon>
        <taxon>Bacillota</taxon>
        <taxon>Bacilli</taxon>
        <taxon>Lactobacillales</taxon>
        <taxon>Lactobacillaceae</taxon>
        <taxon>Lacticaseibacillus</taxon>
    </lineage>
</organism>
<evidence type="ECO:0000313" key="1">
    <source>
        <dbReference type="EMBL" id="EEN79280.1"/>
    </source>
</evidence>
<dbReference type="HOGENOM" id="CLU_3235330_0_0_9"/>
<name>C2K0A5_LACRM</name>
<comment type="caution">
    <text evidence="1">The sequence shown here is derived from an EMBL/GenBank/DDBJ whole genome shotgun (WGS) entry which is preliminary data.</text>
</comment>
<keyword evidence="2" id="KW-1185">Reference proteome</keyword>
<accession>C2K0A5</accession>
<dbReference type="AlphaFoldDB" id="C2K0A5"/>
<reference evidence="1" key="1">
    <citation type="submission" date="2009-01" db="EMBL/GenBank/DDBJ databases">
        <authorList>
            <person name="Qin X."/>
            <person name="Bachman B."/>
            <person name="Battles P."/>
            <person name="Bell A."/>
            <person name="Bess C."/>
            <person name="Bickham C."/>
            <person name="Chaboub L."/>
            <person name="Chen D."/>
            <person name="Coyle M."/>
            <person name="Deiros D.R."/>
            <person name="Dinh H."/>
            <person name="Forbes L."/>
            <person name="Fowler G."/>
            <person name="Francisco L."/>
            <person name="Fu Q."/>
            <person name="Gubbala S."/>
            <person name="Hale W."/>
            <person name="Han Y."/>
            <person name="Hemphill L."/>
            <person name="Highlander S.K."/>
            <person name="Hirani K."/>
            <person name="Hogues M."/>
            <person name="Jackson L."/>
            <person name="Jakkamsetti A."/>
            <person name="Javaid M."/>
            <person name="Jiang H."/>
            <person name="Korchina V."/>
            <person name="Kovar C."/>
            <person name="Lara F."/>
            <person name="Lee S."/>
            <person name="Mata R."/>
            <person name="Mathew T."/>
            <person name="Moen C."/>
            <person name="Morales K."/>
            <person name="Munidasa M."/>
            <person name="Nazareth L."/>
            <person name="Ngo R."/>
            <person name="Nguyen L."/>
            <person name="Okwuonu G."/>
            <person name="Ongeri F."/>
            <person name="Patil S."/>
            <person name="Petrosino J."/>
            <person name="Pham C."/>
            <person name="Pham P."/>
            <person name="Pu L.-L."/>
            <person name="Puazo M."/>
            <person name="Raj R."/>
            <person name="Reid J."/>
            <person name="Rouhana J."/>
            <person name="Saada N."/>
            <person name="Shang Y."/>
            <person name="Simmons D."/>
            <person name="Thornton R."/>
            <person name="Warren J."/>
            <person name="Weissenberger G."/>
            <person name="Zhang J."/>
            <person name="Zhang L."/>
            <person name="Zhou C."/>
            <person name="Zhu D."/>
            <person name="Muzny D."/>
            <person name="Worley K."/>
            <person name="Gibbs R."/>
        </authorList>
    </citation>
    <scope>NUCLEOTIDE SEQUENCE [LARGE SCALE GENOMIC DNA]</scope>
    <source>
        <strain evidence="1">LMS2-1</strain>
    </source>
</reference>
<gene>
    <name evidence="1" type="ORF">HMPREF0539_2590</name>
</gene>
<proteinExistence type="predicted"/>